<dbReference type="Gene3D" id="2.40.50.100">
    <property type="match status" value="1"/>
</dbReference>
<evidence type="ECO:0000259" key="14">
    <source>
        <dbReference type="PROSITE" id="PS50968"/>
    </source>
</evidence>
<comment type="caution">
    <text evidence="15">The sequence shown here is derived from an EMBL/GenBank/DDBJ whole genome shotgun (WGS) entry which is preliminary data.</text>
</comment>
<feature type="compositionally biased region" description="Basic and acidic residues" evidence="13">
    <location>
        <begin position="168"/>
        <end position="203"/>
    </location>
</feature>
<evidence type="ECO:0000256" key="10">
    <source>
        <dbReference type="ARBA" id="ARBA00023128"/>
    </source>
</evidence>
<organism evidence="15 16">
    <name type="scientific">Letharia lupina</name>
    <dbReference type="NCBI Taxonomy" id="560253"/>
    <lineage>
        <taxon>Eukaryota</taxon>
        <taxon>Fungi</taxon>
        <taxon>Dikarya</taxon>
        <taxon>Ascomycota</taxon>
        <taxon>Pezizomycotina</taxon>
        <taxon>Lecanoromycetes</taxon>
        <taxon>OSLEUM clade</taxon>
        <taxon>Lecanoromycetidae</taxon>
        <taxon>Lecanorales</taxon>
        <taxon>Lecanorineae</taxon>
        <taxon>Parmeliaceae</taxon>
        <taxon>Letharia</taxon>
    </lineage>
</organism>
<keyword evidence="11" id="KW-0012">Acyltransferase</keyword>
<dbReference type="EMBL" id="JACCJB010000020">
    <property type="protein sequence ID" value="KAF6219311.1"/>
    <property type="molecule type" value="Genomic_DNA"/>
</dbReference>
<dbReference type="NCBIfam" id="NF004309">
    <property type="entry name" value="PRK05704.1"/>
    <property type="match status" value="1"/>
</dbReference>
<dbReference type="GO" id="GO:0006099">
    <property type="term" value="P:tricarboxylic acid cycle"/>
    <property type="evidence" value="ECO:0007669"/>
    <property type="project" value="UniProtKB-KW"/>
</dbReference>
<feature type="compositionally biased region" description="Basic and acidic residues" evidence="13">
    <location>
        <begin position="130"/>
        <end position="140"/>
    </location>
</feature>
<dbReference type="GeneID" id="59333542"/>
<dbReference type="NCBIfam" id="TIGR01347">
    <property type="entry name" value="sucB"/>
    <property type="match status" value="1"/>
</dbReference>
<dbReference type="PROSITE" id="PS00189">
    <property type="entry name" value="LIPOYL"/>
    <property type="match status" value="1"/>
</dbReference>
<evidence type="ECO:0000256" key="6">
    <source>
        <dbReference type="ARBA" id="ARBA00022532"/>
    </source>
</evidence>
<dbReference type="Pfam" id="PF00364">
    <property type="entry name" value="Biotin_lipoyl"/>
    <property type="match status" value="1"/>
</dbReference>
<feature type="region of interest" description="Disordered" evidence="13">
    <location>
        <begin position="96"/>
        <end position="204"/>
    </location>
</feature>
<dbReference type="InterPro" id="IPR006255">
    <property type="entry name" value="SucB"/>
</dbReference>
<dbReference type="EC" id="2.3.1.61" evidence="5"/>
<evidence type="ECO:0000256" key="8">
    <source>
        <dbReference type="ARBA" id="ARBA00022823"/>
    </source>
</evidence>
<evidence type="ECO:0000256" key="5">
    <source>
        <dbReference type="ARBA" id="ARBA00012945"/>
    </source>
</evidence>
<dbReference type="InterPro" id="IPR011053">
    <property type="entry name" value="Single_hybrid_motif"/>
</dbReference>
<evidence type="ECO:0000313" key="15">
    <source>
        <dbReference type="EMBL" id="KAF6219311.1"/>
    </source>
</evidence>
<sequence>MVDFVVVLTRCQTQYAEAKKASDKVVKVPEMAESISEGTLKQWSKQIGDYVEQDEEIATIETDKIDVAVNAPEPGTIKEFLANEEDTVTVGQDLLKLELGGPPKGGEKQQGSQKPKAPAPDEQSTSSDPEPQKDEGKSEQESPPPPPSSEKESEPSKQESKPSPPPKEPSKHKEPSPKPQESKKPEPKSKDTAPLGNREERRVKMNRMRLRISERLKQSQNTAASLTTFNEVDMSNLMQFRKLYKDEVLKKTGVKLGFMSAFSRACILAMRDIPAVNASIEGPGGGDTIVYRDYVDISVAVATEKGLVTPVVRNTETLDLVGIEKEIAELGKKARDNKLTIEDMAGGTFTISNGGVFGSLMGTPIINLPQTAVLGLHAIKEKPVAVDGKVEIRPMMYLALTYDHRLLDGREAVVFLVKVKEYIEDPRRMLLG</sequence>
<dbReference type="GO" id="GO:0005739">
    <property type="term" value="C:mitochondrion"/>
    <property type="evidence" value="ECO:0007669"/>
    <property type="project" value="UniProtKB-SubCell"/>
</dbReference>
<dbReference type="Pfam" id="PF00198">
    <property type="entry name" value="2-oxoacid_dh"/>
    <property type="match status" value="1"/>
</dbReference>
<dbReference type="PROSITE" id="PS50968">
    <property type="entry name" value="BIOTINYL_LIPOYL"/>
    <property type="match status" value="1"/>
</dbReference>
<dbReference type="Proteomes" id="UP000593566">
    <property type="component" value="Unassembled WGS sequence"/>
</dbReference>
<dbReference type="PANTHER" id="PTHR43416">
    <property type="entry name" value="DIHYDROLIPOYLLYSINE-RESIDUE SUCCINYLTRANSFERASE COMPONENT OF 2-OXOGLUTARATE DEHYDROGENASE COMPLEX, MITOCHONDRIAL-RELATED"/>
    <property type="match status" value="1"/>
</dbReference>
<evidence type="ECO:0000256" key="11">
    <source>
        <dbReference type="ARBA" id="ARBA00023315"/>
    </source>
</evidence>
<evidence type="ECO:0000256" key="9">
    <source>
        <dbReference type="ARBA" id="ARBA00022946"/>
    </source>
</evidence>
<feature type="compositionally biased region" description="Basic and acidic residues" evidence="13">
    <location>
        <begin position="149"/>
        <end position="160"/>
    </location>
</feature>
<dbReference type="Gene3D" id="3.30.559.10">
    <property type="entry name" value="Chloramphenicol acetyltransferase-like domain"/>
    <property type="match status" value="1"/>
</dbReference>
<keyword evidence="7" id="KW-0808">Transferase</keyword>
<dbReference type="CDD" id="cd06849">
    <property type="entry name" value="lipoyl_domain"/>
    <property type="match status" value="1"/>
</dbReference>
<keyword evidence="16" id="KW-1185">Reference proteome</keyword>
<evidence type="ECO:0000256" key="3">
    <source>
        <dbReference type="ARBA" id="ARBA00005145"/>
    </source>
</evidence>
<dbReference type="PANTHER" id="PTHR43416:SF5">
    <property type="entry name" value="DIHYDROLIPOYLLYSINE-RESIDUE SUCCINYLTRANSFERASE COMPONENT OF 2-OXOGLUTARATE DEHYDROGENASE COMPLEX, MITOCHONDRIAL"/>
    <property type="match status" value="1"/>
</dbReference>
<dbReference type="InterPro" id="IPR001078">
    <property type="entry name" value="2-oxoacid_DH_actylTfrase"/>
</dbReference>
<dbReference type="SUPFAM" id="SSF52777">
    <property type="entry name" value="CoA-dependent acyltransferases"/>
    <property type="match status" value="1"/>
</dbReference>
<dbReference type="InterPro" id="IPR003016">
    <property type="entry name" value="2-oxoA_DH_lipoyl-BS"/>
</dbReference>
<comment type="pathway">
    <text evidence="3">Amino-acid degradation; L-lysine degradation via saccharopine pathway; glutaryl-CoA from L-lysine: step 6/6.</text>
</comment>
<keyword evidence="10" id="KW-0496">Mitochondrion</keyword>
<dbReference type="UniPathway" id="UPA00868">
    <property type="reaction ID" value="UER00840"/>
</dbReference>
<evidence type="ECO:0000256" key="13">
    <source>
        <dbReference type="SAM" id="MobiDB-lite"/>
    </source>
</evidence>
<dbReference type="AlphaFoldDB" id="A0A8H6C9Y9"/>
<proteinExistence type="inferred from homology"/>
<gene>
    <name evidence="15" type="ORF">HO133_005136</name>
</gene>
<keyword evidence="6" id="KW-0816">Tricarboxylic acid cycle</keyword>
<feature type="domain" description="Lipoyl-binding" evidence="14">
    <location>
        <begin position="23"/>
        <end position="98"/>
    </location>
</feature>
<evidence type="ECO:0000256" key="12">
    <source>
        <dbReference type="ARBA" id="ARBA00032406"/>
    </source>
</evidence>
<keyword evidence="9" id="KW-0809">Transit peptide</keyword>
<evidence type="ECO:0000256" key="2">
    <source>
        <dbReference type="ARBA" id="ARBA00004173"/>
    </source>
</evidence>
<dbReference type="RefSeq" id="XP_037148746.1">
    <property type="nucleotide sequence ID" value="XM_037296048.1"/>
</dbReference>
<comment type="similarity">
    <text evidence="4">Belongs to the 2-oxoacid dehydrogenase family.</text>
</comment>
<accession>A0A8H6C9Y9</accession>
<evidence type="ECO:0000256" key="7">
    <source>
        <dbReference type="ARBA" id="ARBA00022679"/>
    </source>
</evidence>
<dbReference type="InterPro" id="IPR023213">
    <property type="entry name" value="CAT-like_dom_sf"/>
</dbReference>
<comment type="cofactor">
    <cofactor evidence="1">
        <name>(R)-lipoate</name>
        <dbReference type="ChEBI" id="CHEBI:83088"/>
    </cofactor>
</comment>
<keyword evidence="8" id="KW-0450">Lipoyl</keyword>
<dbReference type="GO" id="GO:0004149">
    <property type="term" value="F:dihydrolipoyllysine-residue succinyltransferase activity"/>
    <property type="evidence" value="ECO:0007669"/>
    <property type="project" value="UniProtKB-EC"/>
</dbReference>
<name>A0A8H6C9Y9_9LECA</name>
<evidence type="ECO:0000256" key="1">
    <source>
        <dbReference type="ARBA" id="ARBA00001938"/>
    </source>
</evidence>
<dbReference type="FunFam" id="3.30.559.10:FF:000006">
    <property type="entry name" value="Dihydrolipoyllysine-residue succinyltransferase component of 2-oxoglutarate dehydrogenase complex, mitochondrial"/>
    <property type="match status" value="1"/>
</dbReference>
<comment type="subcellular location">
    <subcellularLocation>
        <location evidence="2">Mitochondrion</location>
    </subcellularLocation>
</comment>
<dbReference type="InterPro" id="IPR050537">
    <property type="entry name" value="2-oxoacid_dehydrogenase"/>
</dbReference>
<evidence type="ECO:0000256" key="4">
    <source>
        <dbReference type="ARBA" id="ARBA00007317"/>
    </source>
</evidence>
<evidence type="ECO:0000313" key="16">
    <source>
        <dbReference type="Proteomes" id="UP000593566"/>
    </source>
</evidence>
<dbReference type="SUPFAM" id="SSF51230">
    <property type="entry name" value="Single hybrid motif"/>
    <property type="match status" value="1"/>
</dbReference>
<reference evidence="15 16" key="1">
    <citation type="journal article" date="2020" name="Genomics">
        <title>Complete, high-quality genomes from long-read metagenomic sequencing of two wolf lichen thalli reveals enigmatic genome architecture.</title>
        <authorList>
            <person name="McKenzie S.K."/>
            <person name="Walston R.F."/>
            <person name="Allen J.L."/>
        </authorList>
    </citation>
    <scope>NUCLEOTIDE SEQUENCE [LARGE SCALE GENOMIC DNA]</scope>
    <source>
        <strain evidence="15">WasteWater1</strain>
    </source>
</reference>
<dbReference type="InterPro" id="IPR000089">
    <property type="entry name" value="Biotin_lipoyl"/>
</dbReference>
<protein>
    <recommendedName>
        <fullName evidence="5">dihydrolipoyllysine-residue succinyltransferase</fullName>
        <ecNumber evidence="5">2.3.1.61</ecNumber>
    </recommendedName>
    <alternativeName>
        <fullName evidence="12">2-oxoglutarate dehydrogenase complex component E2</fullName>
    </alternativeName>
</protein>
<dbReference type="GO" id="GO:0045252">
    <property type="term" value="C:oxoglutarate dehydrogenase complex"/>
    <property type="evidence" value="ECO:0007669"/>
    <property type="project" value="InterPro"/>
</dbReference>
<dbReference type="GO" id="GO:0033512">
    <property type="term" value="P:L-lysine catabolic process to acetyl-CoA via saccharopine"/>
    <property type="evidence" value="ECO:0007669"/>
    <property type="project" value="UniProtKB-UniPathway"/>
</dbReference>